<evidence type="ECO:0000256" key="1">
    <source>
        <dbReference type="SAM" id="MobiDB-lite"/>
    </source>
</evidence>
<accession>A0A452Y4T5</accession>
<dbReference type="AlphaFoldDB" id="A0A452Y4T5"/>
<proteinExistence type="predicted"/>
<protein>
    <submittedName>
        <fullName evidence="3">Uncharacterized protein</fullName>
    </submittedName>
</protein>
<reference evidence="3" key="4">
    <citation type="submission" date="2019-03" db="UniProtKB">
        <authorList>
            <consortium name="EnsemblPlants"/>
        </authorList>
    </citation>
    <scope>IDENTIFICATION</scope>
</reference>
<reference evidence="4" key="1">
    <citation type="journal article" date="2014" name="Science">
        <title>Ancient hybridizations among the ancestral genomes of bread wheat.</title>
        <authorList>
            <consortium name="International Wheat Genome Sequencing Consortium,"/>
            <person name="Marcussen T."/>
            <person name="Sandve S.R."/>
            <person name="Heier L."/>
            <person name="Spannagl M."/>
            <person name="Pfeifer M."/>
            <person name="Jakobsen K.S."/>
            <person name="Wulff B.B."/>
            <person name="Steuernagel B."/>
            <person name="Mayer K.F."/>
            <person name="Olsen O.A."/>
        </authorList>
    </citation>
    <scope>NUCLEOTIDE SEQUENCE [LARGE SCALE GENOMIC DNA]</scope>
    <source>
        <strain evidence="4">cv. AL8/78</strain>
    </source>
</reference>
<dbReference type="EnsemblPlants" id="AET1Gv20291500.3">
    <property type="protein sequence ID" value="AET1Gv20291500.3"/>
    <property type="gene ID" value="AET1Gv20291500"/>
</dbReference>
<evidence type="ECO:0000256" key="2">
    <source>
        <dbReference type="SAM" id="Phobius"/>
    </source>
</evidence>
<keyword evidence="2" id="KW-1133">Transmembrane helix</keyword>
<evidence type="ECO:0000313" key="4">
    <source>
        <dbReference type="Proteomes" id="UP000015105"/>
    </source>
</evidence>
<sequence>GKDAAQRVQEGPRCRSRRVDARDGHAHGGEVAQVALVNPTGTSRKVTCPCRPSGQAKMFVWTGFVWFGILTTLVPF</sequence>
<dbReference type="Proteomes" id="UP000015105">
    <property type="component" value="Chromosome 1D"/>
</dbReference>
<reference evidence="3" key="3">
    <citation type="journal article" date="2017" name="Nature">
        <title>Genome sequence of the progenitor of the wheat D genome Aegilops tauschii.</title>
        <authorList>
            <person name="Luo M.C."/>
            <person name="Gu Y.Q."/>
            <person name="Puiu D."/>
            <person name="Wang H."/>
            <person name="Twardziok S.O."/>
            <person name="Deal K.R."/>
            <person name="Huo N."/>
            <person name="Zhu T."/>
            <person name="Wang L."/>
            <person name="Wang Y."/>
            <person name="McGuire P.E."/>
            <person name="Liu S."/>
            <person name="Long H."/>
            <person name="Ramasamy R.K."/>
            <person name="Rodriguez J.C."/>
            <person name="Van S.L."/>
            <person name="Yuan L."/>
            <person name="Wang Z."/>
            <person name="Xia Z."/>
            <person name="Xiao L."/>
            <person name="Anderson O.D."/>
            <person name="Ouyang S."/>
            <person name="Liang Y."/>
            <person name="Zimin A.V."/>
            <person name="Pertea G."/>
            <person name="Qi P."/>
            <person name="Bennetzen J.L."/>
            <person name="Dai X."/>
            <person name="Dawson M.W."/>
            <person name="Muller H.G."/>
            <person name="Kugler K."/>
            <person name="Rivarola-Duarte L."/>
            <person name="Spannagl M."/>
            <person name="Mayer K.F.X."/>
            <person name="Lu F.H."/>
            <person name="Bevan M.W."/>
            <person name="Leroy P."/>
            <person name="Li P."/>
            <person name="You F.M."/>
            <person name="Sun Q."/>
            <person name="Liu Z."/>
            <person name="Lyons E."/>
            <person name="Wicker T."/>
            <person name="Salzberg S.L."/>
            <person name="Devos K.M."/>
            <person name="Dvorak J."/>
        </authorList>
    </citation>
    <scope>NUCLEOTIDE SEQUENCE [LARGE SCALE GENOMIC DNA]</scope>
    <source>
        <strain evidence="3">cv. AL8/78</strain>
    </source>
</reference>
<feature type="transmembrane region" description="Helical" evidence="2">
    <location>
        <begin position="58"/>
        <end position="75"/>
    </location>
</feature>
<evidence type="ECO:0000313" key="3">
    <source>
        <dbReference type="EnsemblPlants" id="AET1Gv20291500.3"/>
    </source>
</evidence>
<reference evidence="3" key="5">
    <citation type="journal article" date="2021" name="G3 (Bethesda)">
        <title>Aegilops tauschii genome assembly Aet v5.0 features greater sequence contiguity and improved annotation.</title>
        <authorList>
            <person name="Wang L."/>
            <person name="Zhu T."/>
            <person name="Rodriguez J.C."/>
            <person name="Deal K.R."/>
            <person name="Dubcovsky J."/>
            <person name="McGuire P.E."/>
            <person name="Lux T."/>
            <person name="Spannagl M."/>
            <person name="Mayer K.F.X."/>
            <person name="Baldrich P."/>
            <person name="Meyers B.C."/>
            <person name="Huo N."/>
            <person name="Gu Y.Q."/>
            <person name="Zhou H."/>
            <person name="Devos K.M."/>
            <person name="Bennetzen J.L."/>
            <person name="Unver T."/>
            <person name="Budak H."/>
            <person name="Gulick P.J."/>
            <person name="Galiba G."/>
            <person name="Kalapos B."/>
            <person name="Nelson D.R."/>
            <person name="Li P."/>
            <person name="You F.M."/>
            <person name="Luo M.C."/>
            <person name="Dvorak J."/>
        </authorList>
    </citation>
    <scope>NUCLEOTIDE SEQUENCE [LARGE SCALE GENOMIC DNA]</scope>
    <source>
        <strain evidence="3">cv. AL8/78</strain>
    </source>
</reference>
<dbReference type="Gramene" id="AET1Gv20291500.3">
    <property type="protein sequence ID" value="AET1Gv20291500.3"/>
    <property type="gene ID" value="AET1Gv20291500"/>
</dbReference>
<feature type="region of interest" description="Disordered" evidence="1">
    <location>
        <begin position="1"/>
        <end position="25"/>
    </location>
</feature>
<name>A0A452Y4T5_AEGTS</name>
<reference evidence="4" key="2">
    <citation type="journal article" date="2017" name="Nat. Plants">
        <title>The Aegilops tauschii genome reveals multiple impacts of transposons.</title>
        <authorList>
            <person name="Zhao G."/>
            <person name="Zou C."/>
            <person name="Li K."/>
            <person name="Wang K."/>
            <person name="Li T."/>
            <person name="Gao L."/>
            <person name="Zhang X."/>
            <person name="Wang H."/>
            <person name="Yang Z."/>
            <person name="Liu X."/>
            <person name="Jiang W."/>
            <person name="Mao L."/>
            <person name="Kong X."/>
            <person name="Jiao Y."/>
            <person name="Jia J."/>
        </authorList>
    </citation>
    <scope>NUCLEOTIDE SEQUENCE [LARGE SCALE GENOMIC DNA]</scope>
    <source>
        <strain evidence="4">cv. AL8/78</strain>
    </source>
</reference>
<keyword evidence="2" id="KW-0472">Membrane</keyword>
<keyword evidence="2" id="KW-0812">Transmembrane</keyword>
<organism evidence="3 4">
    <name type="scientific">Aegilops tauschii subsp. strangulata</name>
    <name type="common">Goatgrass</name>
    <dbReference type="NCBI Taxonomy" id="200361"/>
    <lineage>
        <taxon>Eukaryota</taxon>
        <taxon>Viridiplantae</taxon>
        <taxon>Streptophyta</taxon>
        <taxon>Embryophyta</taxon>
        <taxon>Tracheophyta</taxon>
        <taxon>Spermatophyta</taxon>
        <taxon>Magnoliopsida</taxon>
        <taxon>Liliopsida</taxon>
        <taxon>Poales</taxon>
        <taxon>Poaceae</taxon>
        <taxon>BOP clade</taxon>
        <taxon>Pooideae</taxon>
        <taxon>Triticodae</taxon>
        <taxon>Triticeae</taxon>
        <taxon>Triticinae</taxon>
        <taxon>Aegilops</taxon>
    </lineage>
</organism>
<keyword evidence="4" id="KW-1185">Reference proteome</keyword>